<feature type="transmembrane region" description="Helical" evidence="6">
    <location>
        <begin position="213"/>
        <end position="233"/>
    </location>
</feature>
<feature type="compositionally biased region" description="Basic and acidic residues" evidence="5">
    <location>
        <begin position="123"/>
        <end position="142"/>
    </location>
</feature>
<evidence type="ECO:0000256" key="4">
    <source>
        <dbReference type="SAM" id="Coils"/>
    </source>
</evidence>
<dbReference type="EMBL" id="PNBA02000004">
    <property type="protein sequence ID" value="KAG6426971.1"/>
    <property type="molecule type" value="Genomic_DNA"/>
</dbReference>
<accession>A0A8X9A434</accession>
<dbReference type="GO" id="GO:0016020">
    <property type="term" value="C:membrane"/>
    <property type="evidence" value="ECO:0007669"/>
    <property type="project" value="TreeGrafter"/>
</dbReference>
<keyword evidence="2" id="KW-0112">Calmodulin-binding</keyword>
<sequence length="576" mass="64989">MSYSYRQVVGSLAILFANPFPHNPEDLGSNDLGALVLDPDPDDLFAINEDPDDLFAINEDPDDLFAINEDLDDLFAIHEENENEEWEEGIDEDDLFEIDLGINVAIAFPRLPTETASGQSSMEHGESSHVKDDPPPLEKSTDEDFVTSVAEHVPPTGYGQLQLVSYGVVVMALAIMAVYWTTTAYITVAYFLLGTIEDLVSVRAMKAVRASGFFALVVVRMAVLGIAIIYSTFYDWLGVDSTDPSVLPWGKLTASRDGTLTFGLLSVFDSARAREGNVNSLPDACGWGGWRWISQGIAGYVDFWPALREETRLSLLRMKEEDFIERLVYSLLLQIGKTKVFLRAGQMAELDARRTEMLGRSASIIQRNVRSYMARELTRYVYESMRREVASLRIQKYLRMHLASKAFREICSSALCIQTGMRAMAARNELPYRSETRTAIVIQSHSRKLLTRLEYTKLKKAAITTQCAWRSKVARGELRKLKMAARETGAMQAAKNKLEKQVEELTWRLQLEKRMRDEESNNHMAYWLSNTSNLLFLLQKSLKPAGAAAVKPTFPVWEDGHGIHFLFDFPYGLVTR</sequence>
<keyword evidence="6" id="KW-1133">Transmembrane helix</keyword>
<feature type="transmembrane region" description="Helical" evidence="6">
    <location>
        <begin position="163"/>
        <end position="193"/>
    </location>
</feature>
<dbReference type="PROSITE" id="PS50096">
    <property type="entry name" value="IQ"/>
    <property type="match status" value="4"/>
</dbReference>
<dbReference type="GO" id="GO:0005737">
    <property type="term" value="C:cytoplasm"/>
    <property type="evidence" value="ECO:0007669"/>
    <property type="project" value="TreeGrafter"/>
</dbReference>
<dbReference type="Gene3D" id="1.20.5.190">
    <property type="match status" value="2"/>
</dbReference>
<keyword evidence="3 4" id="KW-0175">Coiled coil</keyword>
<dbReference type="AlphaFoldDB" id="A0A8X9A434"/>
<dbReference type="SMART" id="SM00015">
    <property type="entry name" value="IQ"/>
    <property type="match status" value="5"/>
</dbReference>
<reference evidence="7" key="1">
    <citation type="submission" date="2018-01" db="EMBL/GenBank/DDBJ databases">
        <authorList>
            <person name="Mao J.F."/>
        </authorList>
    </citation>
    <scope>NUCLEOTIDE SEQUENCE</scope>
    <source>
        <strain evidence="7">Huo1</strain>
        <tissue evidence="7">Leaf</tissue>
    </source>
</reference>
<dbReference type="Proteomes" id="UP000298416">
    <property type="component" value="Unassembled WGS sequence"/>
</dbReference>
<keyword evidence="6" id="KW-0812">Transmembrane</keyword>
<dbReference type="Pfam" id="PF00612">
    <property type="entry name" value="IQ"/>
    <property type="match status" value="4"/>
</dbReference>
<evidence type="ECO:0000256" key="1">
    <source>
        <dbReference type="ARBA" id="ARBA00022737"/>
    </source>
</evidence>
<name>A0A8X9A434_SALSN</name>
<gene>
    <name evidence="7" type="ORF">SASPL_111210</name>
</gene>
<dbReference type="Gene3D" id="1.20.5.4820">
    <property type="match status" value="1"/>
</dbReference>
<evidence type="ECO:0000313" key="8">
    <source>
        <dbReference type="Proteomes" id="UP000298416"/>
    </source>
</evidence>
<evidence type="ECO:0000256" key="5">
    <source>
        <dbReference type="SAM" id="MobiDB-lite"/>
    </source>
</evidence>
<feature type="coiled-coil region" evidence="4">
    <location>
        <begin position="484"/>
        <end position="515"/>
    </location>
</feature>
<dbReference type="InterPro" id="IPR000048">
    <property type="entry name" value="IQ_motif_EF-hand-BS"/>
</dbReference>
<evidence type="ECO:0000256" key="3">
    <source>
        <dbReference type="ARBA" id="ARBA00023054"/>
    </source>
</evidence>
<comment type="caution">
    <text evidence="7">The sequence shown here is derived from an EMBL/GenBank/DDBJ whole genome shotgun (WGS) entry which is preliminary data.</text>
</comment>
<feature type="region of interest" description="Disordered" evidence="5">
    <location>
        <begin position="115"/>
        <end position="142"/>
    </location>
</feature>
<dbReference type="GO" id="GO:0007015">
    <property type="term" value="P:actin filament organization"/>
    <property type="evidence" value="ECO:0007669"/>
    <property type="project" value="TreeGrafter"/>
</dbReference>
<dbReference type="PANTHER" id="PTHR13140:SF836">
    <property type="entry name" value="MYOSIN-6"/>
    <property type="match status" value="1"/>
</dbReference>
<proteinExistence type="predicted"/>
<dbReference type="PANTHER" id="PTHR13140">
    <property type="entry name" value="MYOSIN"/>
    <property type="match status" value="1"/>
</dbReference>
<reference evidence="7" key="2">
    <citation type="submission" date="2020-08" db="EMBL/GenBank/DDBJ databases">
        <title>Plant Genome Project.</title>
        <authorList>
            <person name="Zhang R.-G."/>
        </authorList>
    </citation>
    <scope>NUCLEOTIDE SEQUENCE</scope>
    <source>
        <strain evidence="7">Huo1</strain>
        <tissue evidence="7">Leaf</tissue>
    </source>
</reference>
<keyword evidence="8" id="KW-1185">Reference proteome</keyword>
<evidence type="ECO:0000256" key="6">
    <source>
        <dbReference type="SAM" id="Phobius"/>
    </source>
</evidence>
<evidence type="ECO:0000256" key="2">
    <source>
        <dbReference type="ARBA" id="ARBA00022860"/>
    </source>
</evidence>
<dbReference type="GO" id="GO:0015629">
    <property type="term" value="C:actin cytoskeleton"/>
    <property type="evidence" value="ECO:0007669"/>
    <property type="project" value="TreeGrafter"/>
</dbReference>
<dbReference type="GO" id="GO:0000146">
    <property type="term" value="F:microfilament motor activity"/>
    <property type="evidence" value="ECO:0007669"/>
    <property type="project" value="TreeGrafter"/>
</dbReference>
<dbReference type="InterPro" id="IPR027417">
    <property type="entry name" value="P-loop_NTPase"/>
</dbReference>
<organism evidence="7">
    <name type="scientific">Salvia splendens</name>
    <name type="common">Scarlet sage</name>
    <dbReference type="NCBI Taxonomy" id="180675"/>
    <lineage>
        <taxon>Eukaryota</taxon>
        <taxon>Viridiplantae</taxon>
        <taxon>Streptophyta</taxon>
        <taxon>Embryophyta</taxon>
        <taxon>Tracheophyta</taxon>
        <taxon>Spermatophyta</taxon>
        <taxon>Magnoliopsida</taxon>
        <taxon>eudicotyledons</taxon>
        <taxon>Gunneridae</taxon>
        <taxon>Pentapetalae</taxon>
        <taxon>asterids</taxon>
        <taxon>lamiids</taxon>
        <taxon>Lamiales</taxon>
        <taxon>Lamiaceae</taxon>
        <taxon>Nepetoideae</taxon>
        <taxon>Mentheae</taxon>
        <taxon>Salviinae</taxon>
        <taxon>Salvia</taxon>
        <taxon>Salvia subgen. Calosphace</taxon>
        <taxon>core Calosphace</taxon>
    </lineage>
</organism>
<dbReference type="CDD" id="cd23767">
    <property type="entry name" value="IQCD"/>
    <property type="match status" value="1"/>
</dbReference>
<dbReference type="GO" id="GO:0051015">
    <property type="term" value="F:actin filament binding"/>
    <property type="evidence" value="ECO:0007669"/>
    <property type="project" value="TreeGrafter"/>
</dbReference>
<dbReference type="SUPFAM" id="SSF52540">
    <property type="entry name" value="P-loop containing nucleoside triphosphate hydrolases"/>
    <property type="match status" value="2"/>
</dbReference>
<dbReference type="GO" id="GO:0005516">
    <property type="term" value="F:calmodulin binding"/>
    <property type="evidence" value="ECO:0007669"/>
    <property type="project" value="UniProtKB-KW"/>
</dbReference>
<keyword evidence="1" id="KW-0677">Repeat</keyword>
<evidence type="ECO:0000313" key="7">
    <source>
        <dbReference type="EMBL" id="KAG6426971.1"/>
    </source>
</evidence>
<dbReference type="FunFam" id="1.20.5.190:FF:000001">
    <property type="entry name" value="unconventional myosin-Va"/>
    <property type="match status" value="1"/>
</dbReference>
<protein>
    <submittedName>
        <fullName evidence="7">Uncharacterized protein</fullName>
    </submittedName>
</protein>
<keyword evidence="6" id="KW-0472">Membrane</keyword>